<comment type="caution">
    <text evidence="3">The sequence shown here is derived from an EMBL/GenBank/DDBJ whole genome shotgun (WGS) entry which is preliminary data.</text>
</comment>
<dbReference type="EMBL" id="JJMM01000026">
    <property type="protein sequence ID" value="KDR93843.1"/>
    <property type="molecule type" value="Genomic_DNA"/>
</dbReference>
<dbReference type="PRINTS" id="PR01438">
    <property type="entry name" value="UNVRSLSTRESS"/>
</dbReference>
<gene>
    <name evidence="3" type="ORF">CLIT_23c01150</name>
</gene>
<protein>
    <submittedName>
        <fullName evidence="3">Universal stress protein</fullName>
    </submittedName>
</protein>
<dbReference type="PANTHER" id="PTHR46268">
    <property type="entry name" value="STRESS RESPONSE PROTEIN NHAX"/>
    <property type="match status" value="1"/>
</dbReference>
<dbReference type="STRING" id="1121324.CLIT_23c01150"/>
<dbReference type="InterPro" id="IPR006015">
    <property type="entry name" value="Universal_stress_UspA"/>
</dbReference>
<dbReference type="Proteomes" id="UP000027946">
    <property type="component" value="Unassembled WGS sequence"/>
</dbReference>
<feature type="domain" description="UspA" evidence="2">
    <location>
        <begin position="4"/>
        <end position="146"/>
    </location>
</feature>
<accession>A0A069RAJ6</accession>
<dbReference type="RefSeq" id="WP_038267700.1">
    <property type="nucleotide sequence ID" value="NZ_FSRH01000004.1"/>
</dbReference>
<proteinExistence type="inferred from homology"/>
<evidence type="ECO:0000313" key="4">
    <source>
        <dbReference type="Proteomes" id="UP000027946"/>
    </source>
</evidence>
<dbReference type="Gene3D" id="3.40.50.620">
    <property type="entry name" value="HUPs"/>
    <property type="match status" value="1"/>
</dbReference>
<organism evidence="3 4">
    <name type="scientific">Peptoclostridium litorale DSM 5388</name>
    <dbReference type="NCBI Taxonomy" id="1121324"/>
    <lineage>
        <taxon>Bacteria</taxon>
        <taxon>Bacillati</taxon>
        <taxon>Bacillota</taxon>
        <taxon>Clostridia</taxon>
        <taxon>Peptostreptococcales</taxon>
        <taxon>Peptoclostridiaceae</taxon>
        <taxon>Peptoclostridium</taxon>
    </lineage>
</organism>
<reference evidence="3 4" key="1">
    <citation type="submission" date="2014-03" db="EMBL/GenBank/DDBJ databases">
        <title>Genome sequence of Clostridium litorale W6, DSM 5388.</title>
        <authorList>
            <person name="Poehlein A."/>
            <person name="Jagirdar A."/>
            <person name="Khonsari B."/>
            <person name="Chibani C.M."/>
            <person name="Gutierrez Gutierrez D.A."/>
            <person name="Davydova E."/>
            <person name="Alghaithi H.S."/>
            <person name="Nair K.P."/>
            <person name="Dhamotharan K."/>
            <person name="Chandran L."/>
            <person name="G W."/>
            <person name="Daniel R."/>
        </authorList>
    </citation>
    <scope>NUCLEOTIDE SEQUENCE [LARGE SCALE GENOMIC DNA]</scope>
    <source>
        <strain evidence="3 4">W6</strain>
    </source>
</reference>
<dbReference type="eggNOG" id="COG0589">
    <property type="taxonomic scope" value="Bacteria"/>
</dbReference>
<dbReference type="InterPro" id="IPR014729">
    <property type="entry name" value="Rossmann-like_a/b/a_fold"/>
</dbReference>
<evidence type="ECO:0000256" key="1">
    <source>
        <dbReference type="ARBA" id="ARBA00008791"/>
    </source>
</evidence>
<dbReference type="AlphaFoldDB" id="A0A069RAJ6"/>
<dbReference type="Pfam" id="PF00582">
    <property type="entry name" value="Usp"/>
    <property type="match status" value="1"/>
</dbReference>
<evidence type="ECO:0000259" key="2">
    <source>
        <dbReference type="Pfam" id="PF00582"/>
    </source>
</evidence>
<comment type="similarity">
    <text evidence="1">Belongs to the universal stress protein A family.</text>
</comment>
<dbReference type="PANTHER" id="PTHR46268:SF6">
    <property type="entry name" value="UNIVERSAL STRESS PROTEIN UP12"/>
    <property type="match status" value="1"/>
</dbReference>
<sequence>MQVKKILVPVDGSEANKKAIEMAGQIARSQNSGILLLHIIELNMPSALQVEYSYVQYSYTDDELKSLKDISQKILENAKNMLPGIEVSTMSVVGYPVDEILRVSEEEDIDMIVMATRGMTGIKKYLMGSVTNNVVHHSKKPVLVIP</sequence>
<dbReference type="CDD" id="cd00293">
    <property type="entry name" value="USP-like"/>
    <property type="match status" value="1"/>
</dbReference>
<keyword evidence="4" id="KW-1185">Reference proteome</keyword>
<dbReference type="SUPFAM" id="SSF52402">
    <property type="entry name" value="Adenine nucleotide alpha hydrolases-like"/>
    <property type="match status" value="1"/>
</dbReference>
<evidence type="ECO:0000313" key="3">
    <source>
        <dbReference type="EMBL" id="KDR93843.1"/>
    </source>
</evidence>
<name>A0A069RAJ6_PEPLI</name>
<dbReference type="InterPro" id="IPR006016">
    <property type="entry name" value="UspA"/>
</dbReference>
<dbReference type="OrthoDB" id="9794782at2"/>